<dbReference type="PANTHER" id="PTHR43818">
    <property type="entry name" value="BCDNA.GH03377"/>
    <property type="match status" value="1"/>
</dbReference>
<sequence>MPAPSEPVAGLRVGIIGGGFMADVHSRAVRSSFGRVVALASSSPERAAAPARRVGAERAVSVDDLLAADDIDVVHVCSPNATHTDLARRALAAGKHVVCEKPLAVTVAEAEELVGLAAVSGLVTSVPFVYRFHPLVRELRSRLAGQRVFSVQGAYLQDWLLDPADDNWRVDEGAGGASRAFGDIGSHLVDLIEFVTGDRIVAVRAHTRTVHPERGGHPVATEDLVAAVAEFAGGAVGTLLVSQVAAGRKNGLTVEISTPQESLRFEQESPETVWIGRRRGSELLPRDADQLSADAARLCAVPSGHPMGYQDAFNAFVADTYAAVRGAAPDGLPVFADGLRAAQVTAAVLESARTGTDVTLPEGPA</sequence>
<dbReference type="InterPro" id="IPR055170">
    <property type="entry name" value="GFO_IDH_MocA-like_dom"/>
</dbReference>
<gene>
    <name evidence="4" type="ORF">GIS00_12805</name>
</gene>
<dbReference type="InterPro" id="IPR000683">
    <property type="entry name" value="Gfo/Idh/MocA-like_OxRdtase_N"/>
</dbReference>
<feature type="domain" description="Gfo/Idh/MocA-like oxidoreductase N-terminal" evidence="2">
    <location>
        <begin position="11"/>
        <end position="126"/>
    </location>
</feature>
<dbReference type="GO" id="GO:0016491">
    <property type="term" value="F:oxidoreductase activity"/>
    <property type="evidence" value="ECO:0007669"/>
    <property type="project" value="UniProtKB-KW"/>
</dbReference>
<dbReference type="Pfam" id="PF22725">
    <property type="entry name" value="GFO_IDH_MocA_C3"/>
    <property type="match status" value="1"/>
</dbReference>
<dbReference type="Gene3D" id="3.40.50.720">
    <property type="entry name" value="NAD(P)-binding Rossmann-like Domain"/>
    <property type="match status" value="1"/>
</dbReference>
<evidence type="ECO:0000313" key="5">
    <source>
        <dbReference type="Proteomes" id="UP000460221"/>
    </source>
</evidence>
<protein>
    <submittedName>
        <fullName evidence="4">Gfo/Idh/MocA family oxidoreductase</fullName>
    </submittedName>
</protein>
<evidence type="ECO:0000259" key="2">
    <source>
        <dbReference type="Pfam" id="PF01408"/>
    </source>
</evidence>
<evidence type="ECO:0000313" key="4">
    <source>
        <dbReference type="EMBL" id="MTD14821.1"/>
    </source>
</evidence>
<dbReference type="AlphaFoldDB" id="A0A7K1FL04"/>
<keyword evidence="1" id="KW-0560">Oxidoreductase</keyword>
<evidence type="ECO:0000259" key="3">
    <source>
        <dbReference type="Pfam" id="PF22725"/>
    </source>
</evidence>
<comment type="caution">
    <text evidence="4">The sequence shown here is derived from an EMBL/GenBank/DDBJ whole genome shotgun (WGS) entry which is preliminary data.</text>
</comment>
<feature type="domain" description="GFO/IDH/MocA-like oxidoreductase" evidence="3">
    <location>
        <begin position="147"/>
        <end position="257"/>
    </location>
</feature>
<dbReference type="Pfam" id="PF01408">
    <property type="entry name" value="GFO_IDH_MocA"/>
    <property type="match status" value="1"/>
</dbReference>
<dbReference type="PANTHER" id="PTHR43818:SF11">
    <property type="entry name" value="BCDNA.GH03377"/>
    <property type="match status" value="1"/>
</dbReference>
<accession>A0A7K1FL04</accession>
<organism evidence="4 5">
    <name type="scientific">Nakamurella alba</name>
    <dbReference type="NCBI Taxonomy" id="2665158"/>
    <lineage>
        <taxon>Bacteria</taxon>
        <taxon>Bacillati</taxon>
        <taxon>Actinomycetota</taxon>
        <taxon>Actinomycetes</taxon>
        <taxon>Nakamurellales</taxon>
        <taxon>Nakamurellaceae</taxon>
        <taxon>Nakamurella</taxon>
    </lineage>
</organism>
<keyword evidence="5" id="KW-1185">Reference proteome</keyword>
<name>A0A7K1FL04_9ACTN</name>
<dbReference type="RefSeq" id="WP_154768837.1">
    <property type="nucleotide sequence ID" value="NZ_WLYK01000005.1"/>
</dbReference>
<dbReference type="EMBL" id="WLYK01000005">
    <property type="protein sequence ID" value="MTD14821.1"/>
    <property type="molecule type" value="Genomic_DNA"/>
</dbReference>
<dbReference type="SUPFAM" id="SSF51735">
    <property type="entry name" value="NAD(P)-binding Rossmann-fold domains"/>
    <property type="match status" value="1"/>
</dbReference>
<dbReference type="InterPro" id="IPR050463">
    <property type="entry name" value="Gfo/Idh/MocA_oxidrdct_glycsds"/>
</dbReference>
<dbReference type="SUPFAM" id="SSF55347">
    <property type="entry name" value="Glyceraldehyde-3-phosphate dehydrogenase-like, C-terminal domain"/>
    <property type="match status" value="1"/>
</dbReference>
<dbReference type="GO" id="GO:0000166">
    <property type="term" value="F:nucleotide binding"/>
    <property type="evidence" value="ECO:0007669"/>
    <property type="project" value="InterPro"/>
</dbReference>
<reference evidence="4 5" key="1">
    <citation type="submission" date="2019-11" db="EMBL/GenBank/DDBJ databases">
        <authorList>
            <person name="Jiang L.-Q."/>
        </authorList>
    </citation>
    <scope>NUCLEOTIDE SEQUENCE [LARGE SCALE GENOMIC DNA]</scope>
    <source>
        <strain evidence="4 5">YIM 132087</strain>
    </source>
</reference>
<evidence type="ECO:0000256" key="1">
    <source>
        <dbReference type="ARBA" id="ARBA00023002"/>
    </source>
</evidence>
<dbReference type="Proteomes" id="UP000460221">
    <property type="component" value="Unassembled WGS sequence"/>
</dbReference>
<dbReference type="Gene3D" id="3.30.360.10">
    <property type="entry name" value="Dihydrodipicolinate Reductase, domain 2"/>
    <property type="match status" value="1"/>
</dbReference>
<proteinExistence type="predicted"/>
<dbReference type="InterPro" id="IPR036291">
    <property type="entry name" value="NAD(P)-bd_dom_sf"/>
</dbReference>